<dbReference type="SMART" id="SM00421">
    <property type="entry name" value="HTH_LUXR"/>
    <property type="match status" value="1"/>
</dbReference>
<evidence type="ECO:0000313" key="6">
    <source>
        <dbReference type="Proteomes" id="UP000317909"/>
    </source>
</evidence>
<dbReference type="GO" id="GO:0003677">
    <property type="term" value="F:DNA binding"/>
    <property type="evidence" value="ECO:0007669"/>
    <property type="project" value="UniProtKB-KW"/>
</dbReference>
<dbReference type="PROSITE" id="PS00622">
    <property type="entry name" value="HTH_LUXR_1"/>
    <property type="match status" value="1"/>
</dbReference>
<keyword evidence="1" id="KW-0238">DNA-binding</keyword>
<dbReference type="OrthoDB" id="271936at2"/>
<protein>
    <submittedName>
        <fullName evidence="5">Response regulator protein TmoT</fullName>
    </submittedName>
</protein>
<name>A0A517U0F4_9BACT</name>
<dbReference type="CDD" id="cd06170">
    <property type="entry name" value="LuxR_C_like"/>
    <property type="match status" value="1"/>
</dbReference>
<dbReference type="Pfam" id="PF00072">
    <property type="entry name" value="Response_reg"/>
    <property type="match status" value="1"/>
</dbReference>
<keyword evidence="2" id="KW-0597">Phosphoprotein</keyword>
<dbReference type="RefSeq" id="WP_145433877.1">
    <property type="nucleotide sequence ID" value="NZ_CP036339.1"/>
</dbReference>
<dbReference type="PROSITE" id="PS50110">
    <property type="entry name" value="RESPONSE_REGULATORY"/>
    <property type="match status" value="1"/>
</dbReference>
<evidence type="ECO:0000313" key="5">
    <source>
        <dbReference type="EMBL" id="QDT74085.1"/>
    </source>
</evidence>
<evidence type="ECO:0000256" key="2">
    <source>
        <dbReference type="PROSITE-ProRule" id="PRU00169"/>
    </source>
</evidence>
<dbReference type="PANTHER" id="PTHR43214">
    <property type="entry name" value="TWO-COMPONENT RESPONSE REGULATOR"/>
    <property type="match status" value="1"/>
</dbReference>
<keyword evidence="6" id="KW-1185">Reference proteome</keyword>
<dbReference type="InterPro" id="IPR001789">
    <property type="entry name" value="Sig_transdc_resp-reg_receiver"/>
</dbReference>
<dbReference type="AlphaFoldDB" id="A0A517U0F4"/>
<dbReference type="PANTHER" id="PTHR43214:SF44">
    <property type="entry name" value="TWO-COMPONENT RESPONSE REGULATOR"/>
    <property type="match status" value="1"/>
</dbReference>
<dbReference type="PRINTS" id="PR00038">
    <property type="entry name" value="HTHLUXR"/>
</dbReference>
<dbReference type="PROSITE" id="PS50043">
    <property type="entry name" value="HTH_LUXR_2"/>
    <property type="match status" value="1"/>
</dbReference>
<evidence type="ECO:0000256" key="1">
    <source>
        <dbReference type="ARBA" id="ARBA00023125"/>
    </source>
</evidence>
<sequence>MRDDHSTVYVVDDDAQARKAVTALIEAMGVTTLGFNSAEDFLAHYDGRRPACLVTDVRMIGMSGLELQEELIRRGVDISVVVLTGFATTPGTVRAMRNGALTLLEKPCRDDELWEAVRDGLAADRQRHALQSGIGEIRGRYATLTAKERDVLAHVAAGEANKIIAKRLDVSLRTVELHRQNIFQKMGADSLAELVRMVVAIEGESKPPLPS</sequence>
<dbReference type="InterPro" id="IPR000792">
    <property type="entry name" value="Tscrpt_reg_LuxR_C"/>
</dbReference>
<dbReference type="Pfam" id="PF00196">
    <property type="entry name" value="GerE"/>
    <property type="match status" value="1"/>
</dbReference>
<dbReference type="Gene3D" id="1.10.10.10">
    <property type="entry name" value="Winged helix-like DNA-binding domain superfamily/Winged helix DNA-binding domain"/>
    <property type="match status" value="1"/>
</dbReference>
<feature type="domain" description="Response regulatory" evidence="4">
    <location>
        <begin position="7"/>
        <end position="121"/>
    </location>
</feature>
<organism evidence="5 6">
    <name type="scientific">Lacipirellula limnantheis</name>
    <dbReference type="NCBI Taxonomy" id="2528024"/>
    <lineage>
        <taxon>Bacteria</taxon>
        <taxon>Pseudomonadati</taxon>
        <taxon>Planctomycetota</taxon>
        <taxon>Planctomycetia</taxon>
        <taxon>Pirellulales</taxon>
        <taxon>Lacipirellulaceae</taxon>
        <taxon>Lacipirellula</taxon>
    </lineage>
</organism>
<dbReference type="EMBL" id="CP036339">
    <property type="protein sequence ID" value="QDT74085.1"/>
    <property type="molecule type" value="Genomic_DNA"/>
</dbReference>
<dbReference type="InterPro" id="IPR016032">
    <property type="entry name" value="Sig_transdc_resp-reg_C-effctor"/>
</dbReference>
<dbReference type="KEGG" id="llh:I41_32790"/>
<dbReference type="InterPro" id="IPR039420">
    <property type="entry name" value="WalR-like"/>
</dbReference>
<dbReference type="GO" id="GO:0000160">
    <property type="term" value="P:phosphorelay signal transduction system"/>
    <property type="evidence" value="ECO:0007669"/>
    <property type="project" value="InterPro"/>
</dbReference>
<gene>
    <name evidence="5" type="primary">tmoT</name>
    <name evidence="5" type="ORF">I41_32790</name>
</gene>
<dbReference type="SMART" id="SM00448">
    <property type="entry name" value="REC"/>
    <property type="match status" value="1"/>
</dbReference>
<dbReference type="Gene3D" id="3.40.50.2300">
    <property type="match status" value="1"/>
</dbReference>
<proteinExistence type="predicted"/>
<dbReference type="InterPro" id="IPR036388">
    <property type="entry name" value="WH-like_DNA-bd_sf"/>
</dbReference>
<reference evidence="5 6" key="1">
    <citation type="submission" date="2019-02" db="EMBL/GenBank/DDBJ databases">
        <title>Deep-cultivation of Planctomycetes and their phenomic and genomic characterization uncovers novel biology.</title>
        <authorList>
            <person name="Wiegand S."/>
            <person name="Jogler M."/>
            <person name="Boedeker C."/>
            <person name="Pinto D."/>
            <person name="Vollmers J."/>
            <person name="Rivas-Marin E."/>
            <person name="Kohn T."/>
            <person name="Peeters S.H."/>
            <person name="Heuer A."/>
            <person name="Rast P."/>
            <person name="Oberbeckmann S."/>
            <person name="Bunk B."/>
            <person name="Jeske O."/>
            <person name="Meyerdierks A."/>
            <person name="Storesund J.E."/>
            <person name="Kallscheuer N."/>
            <person name="Luecker S."/>
            <person name="Lage O.M."/>
            <person name="Pohl T."/>
            <person name="Merkel B.J."/>
            <person name="Hornburger P."/>
            <person name="Mueller R.-W."/>
            <person name="Bruemmer F."/>
            <person name="Labrenz M."/>
            <person name="Spormann A.M."/>
            <person name="Op den Camp H."/>
            <person name="Overmann J."/>
            <person name="Amann R."/>
            <person name="Jetten M.S.M."/>
            <person name="Mascher T."/>
            <person name="Medema M.H."/>
            <person name="Devos D.P."/>
            <person name="Kaster A.-K."/>
            <person name="Ovreas L."/>
            <person name="Rohde M."/>
            <person name="Galperin M.Y."/>
            <person name="Jogler C."/>
        </authorList>
    </citation>
    <scope>NUCLEOTIDE SEQUENCE [LARGE SCALE GENOMIC DNA]</scope>
    <source>
        <strain evidence="5 6">I41</strain>
    </source>
</reference>
<feature type="modified residue" description="4-aspartylphosphate" evidence="2">
    <location>
        <position position="56"/>
    </location>
</feature>
<dbReference type="SUPFAM" id="SSF46894">
    <property type="entry name" value="C-terminal effector domain of the bipartite response regulators"/>
    <property type="match status" value="1"/>
</dbReference>
<evidence type="ECO:0000259" key="3">
    <source>
        <dbReference type="PROSITE" id="PS50043"/>
    </source>
</evidence>
<feature type="domain" description="HTH luxR-type" evidence="3">
    <location>
        <begin position="137"/>
        <end position="202"/>
    </location>
</feature>
<accession>A0A517U0F4</accession>
<dbReference type="GO" id="GO:0006355">
    <property type="term" value="P:regulation of DNA-templated transcription"/>
    <property type="evidence" value="ECO:0007669"/>
    <property type="project" value="InterPro"/>
</dbReference>
<evidence type="ECO:0000259" key="4">
    <source>
        <dbReference type="PROSITE" id="PS50110"/>
    </source>
</evidence>
<dbReference type="Proteomes" id="UP000317909">
    <property type="component" value="Chromosome"/>
</dbReference>
<dbReference type="InterPro" id="IPR011006">
    <property type="entry name" value="CheY-like_superfamily"/>
</dbReference>
<dbReference type="SUPFAM" id="SSF52172">
    <property type="entry name" value="CheY-like"/>
    <property type="match status" value="1"/>
</dbReference>